<reference evidence="7" key="1">
    <citation type="submission" date="2018-05" db="EMBL/GenBank/DDBJ databases">
        <authorList>
            <person name="Lanie J.A."/>
            <person name="Ng W.-L."/>
            <person name="Kazmierczak K.M."/>
            <person name="Andrzejewski T.M."/>
            <person name="Davidsen T.M."/>
            <person name="Wayne K.J."/>
            <person name="Tettelin H."/>
            <person name="Glass J.I."/>
            <person name="Rusch D."/>
            <person name="Podicherti R."/>
            <person name="Tsui H.-C.T."/>
            <person name="Winkler M.E."/>
        </authorList>
    </citation>
    <scope>NUCLEOTIDE SEQUENCE</scope>
</reference>
<keyword evidence="5" id="KW-1133">Transmembrane helix</keyword>
<evidence type="ECO:0000256" key="3">
    <source>
        <dbReference type="SAM" id="Coils"/>
    </source>
</evidence>
<dbReference type="Gene3D" id="1.10.287.470">
    <property type="entry name" value="Helix hairpin bin"/>
    <property type="match status" value="2"/>
</dbReference>
<evidence type="ECO:0000256" key="2">
    <source>
        <dbReference type="ARBA" id="ARBA00023054"/>
    </source>
</evidence>
<protein>
    <recommendedName>
        <fullName evidence="6">Multidrug resistance protein MdtA-like C-terminal permuted SH3 domain-containing protein</fullName>
    </recommendedName>
</protein>
<feature type="compositionally biased region" description="Polar residues" evidence="4">
    <location>
        <begin position="793"/>
        <end position="804"/>
    </location>
</feature>
<feature type="region of interest" description="Disordered" evidence="4">
    <location>
        <begin position="790"/>
        <end position="812"/>
    </location>
</feature>
<dbReference type="SUPFAM" id="SSF111369">
    <property type="entry name" value="HlyD-like secretion proteins"/>
    <property type="match status" value="2"/>
</dbReference>
<evidence type="ECO:0000256" key="1">
    <source>
        <dbReference type="ARBA" id="ARBA00004196"/>
    </source>
</evidence>
<sequence>MAQTPEQMDPREIIREKPQSIPKLLIGLLLLTGIILGGFYGFTEWYLDDGSVDSVPTFDQVTVERGNIATTLTTSGTATARESAELNFGSSGVVETVEVELGNQVDEGDVLATLDNRDAQNGLIIAQNNLLEAELRLSQLLEAPSEAVLSEAEKTISSAISQIASAKLNYENALEPPTYSDISSSDANVTQRQTEVVSADRQVQSAYTDLQLIQQSFCNLDQIQPQILIDDAESAWNEVDHTDVYLKLDTDAFVQGHSSLKIELPHYVWGEIAFEHKKHESVIAKKTFAKLDLSEFDQIEFWVRSDTTIGKGYFELTLYDSWPFLTPLEVFSIPALEGDVWTLVSSPMPKLESDIEVNGVGVRFSADTAQMSSNRTLWLDEIKALGLSPICSSASLPLSETSIRFLSDTVYSTTSGNVIVAEKSGDFIKSNSSYLKTLDSRDVAAANLVSASAKRASLDDPLSESKSAQLLAAIESAESTLTSALRKKDDLLDGPSENEIKLQELNIAKAKQSVDQAQETLTDMVLLAPFAGQIGAVNISKGIWVTASTTAFSLVDLDSVGVDLTVSESDFIELTSGDLGMATFDSIPDQPFIIKLANITSLPQITQGVVTYPAQAEFLNMREAAEILPRFGSLLQGVSGSSETGSRPGIGSGIDMQALRRCAAEQVGREVSSPSDLTPSETNLIREKCFSGSATGGNSRTGSTRTRVKPAIGMNASVTMLLEIKEDVLIVPAQAIQSDKGREVVTLLGQDQMTTTSVPVSIGITNGDQTEIISGLEEGQVVLIHGASDASIPISNPSNGSTDRPGQRGAPR</sequence>
<accession>A0A381QJL7</accession>
<dbReference type="EMBL" id="UINC01001390">
    <property type="protein sequence ID" value="SUZ79531.1"/>
    <property type="molecule type" value="Genomic_DNA"/>
</dbReference>
<name>A0A381QJL7_9ZZZZ</name>
<dbReference type="Gene3D" id="2.40.420.20">
    <property type="match status" value="1"/>
</dbReference>
<dbReference type="Gene3D" id="2.40.30.170">
    <property type="match status" value="1"/>
</dbReference>
<evidence type="ECO:0000256" key="4">
    <source>
        <dbReference type="SAM" id="MobiDB-lite"/>
    </source>
</evidence>
<evidence type="ECO:0000313" key="7">
    <source>
        <dbReference type="EMBL" id="SUZ79531.1"/>
    </source>
</evidence>
<feature type="domain" description="Multidrug resistance protein MdtA-like C-terminal permuted SH3" evidence="6">
    <location>
        <begin position="727"/>
        <end position="787"/>
    </location>
</feature>
<evidence type="ECO:0000256" key="5">
    <source>
        <dbReference type="SAM" id="Phobius"/>
    </source>
</evidence>
<dbReference type="AlphaFoldDB" id="A0A381QJL7"/>
<dbReference type="Pfam" id="PF25967">
    <property type="entry name" value="RND-MFP_C"/>
    <property type="match status" value="1"/>
</dbReference>
<dbReference type="Gene3D" id="2.40.50.100">
    <property type="match status" value="2"/>
</dbReference>
<comment type="subcellular location">
    <subcellularLocation>
        <location evidence="1">Cell envelope</location>
    </subcellularLocation>
</comment>
<feature type="transmembrane region" description="Helical" evidence="5">
    <location>
        <begin position="21"/>
        <end position="42"/>
    </location>
</feature>
<dbReference type="GO" id="GO:0030313">
    <property type="term" value="C:cell envelope"/>
    <property type="evidence" value="ECO:0007669"/>
    <property type="project" value="UniProtKB-SubCell"/>
</dbReference>
<feature type="coiled-coil region" evidence="3">
    <location>
        <begin position="123"/>
        <end position="169"/>
    </location>
</feature>
<dbReference type="PANTHER" id="PTHR32347">
    <property type="entry name" value="EFFLUX SYSTEM COMPONENT YKNX-RELATED"/>
    <property type="match status" value="1"/>
</dbReference>
<keyword evidence="5" id="KW-0472">Membrane</keyword>
<dbReference type="InterPro" id="IPR058627">
    <property type="entry name" value="MdtA-like_C"/>
</dbReference>
<keyword evidence="5" id="KW-0812">Transmembrane</keyword>
<dbReference type="InterPro" id="IPR050465">
    <property type="entry name" value="UPF0194_transport"/>
</dbReference>
<organism evidence="7">
    <name type="scientific">marine metagenome</name>
    <dbReference type="NCBI Taxonomy" id="408172"/>
    <lineage>
        <taxon>unclassified sequences</taxon>
        <taxon>metagenomes</taxon>
        <taxon>ecological metagenomes</taxon>
    </lineage>
</organism>
<proteinExistence type="predicted"/>
<dbReference type="PANTHER" id="PTHR32347:SF23">
    <property type="entry name" value="BLL5650 PROTEIN"/>
    <property type="match status" value="1"/>
</dbReference>
<gene>
    <name evidence="7" type="ORF">METZ01_LOCUS32385</name>
</gene>
<evidence type="ECO:0000259" key="6">
    <source>
        <dbReference type="Pfam" id="PF25967"/>
    </source>
</evidence>
<keyword evidence="2 3" id="KW-0175">Coiled coil</keyword>